<reference evidence="4" key="1">
    <citation type="submission" date="2020-08" db="EMBL/GenBank/DDBJ databases">
        <authorList>
            <person name="Uke A."/>
            <person name="Chhe C."/>
            <person name="Baramee S."/>
            <person name="Kosugi A."/>
        </authorList>
    </citation>
    <scope>NUCLEOTIDE SEQUENCE</scope>
    <source>
        <strain evidence="4">DA-C8</strain>
    </source>
</reference>
<dbReference type="PANTHER" id="PTHR43213:SF5">
    <property type="entry name" value="BIFUNCTIONAL DTTP_UTP PYROPHOSPHATASE_METHYLTRANSFERASE PROTEIN-RELATED"/>
    <property type="match status" value="1"/>
</dbReference>
<comment type="catalytic activity">
    <reaction evidence="3">
        <text>UTP + H2O = UMP + diphosphate + H(+)</text>
        <dbReference type="Rhea" id="RHEA:29395"/>
        <dbReference type="ChEBI" id="CHEBI:15377"/>
        <dbReference type="ChEBI" id="CHEBI:15378"/>
        <dbReference type="ChEBI" id="CHEBI:33019"/>
        <dbReference type="ChEBI" id="CHEBI:46398"/>
        <dbReference type="ChEBI" id="CHEBI:57865"/>
        <dbReference type="EC" id="3.6.1.9"/>
    </reaction>
</comment>
<reference evidence="4" key="2">
    <citation type="journal article" date="2021" name="Data Brief">
        <title>Draft genome sequence data of the facultative, thermophilic, xylanolytic bacterium Paenibacillus sp. strain DA-C8.</title>
        <authorList>
            <person name="Chhe C."/>
            <person name="Uke A."/>
            <person name="Baramee S."/>
            <person name="Ungkulpasvich U."/>
            <person name="Tachaapaikoon C."/>
            <person name="Pason P."/>
            <person name="Waeonukul R."/>
            <person name="Ratanakhanokchai K."/>
            <person name="Kosugi A."/>
        </authorList>
    </citation>
    <scope>NUCLEOTIDE SEQUENCE</scope>
    <source>
        <strain evidence="4">DA-C8</strain>
    </source>
</reference>
<evidence type="ECO:0000256" key="1">
    <source>
        <dbReference type="ARBA" id="ARBA00001968"/>
    </source>
</evidence>
<protein>
    <recommendedName>
        <fullName evidence="3">dTTP/UTP pyrophosphatase</fullName>
        <shortName evidence="3">dTTPase/UTPase</shortName>
        <ecNumber evidence="3">3.6.1.9</ecNumber>
    </recommendedName>
    <alternativeName>
        <fullName evidence="3">Nucleoside triphosphate pyrophosphatase</fullName>
    </alternativeName>
    <alternativeName>
        <fullName evidence="3">Nucleotide pyrophosphatase</fullName>
        <shortName evidence="3">Nucleotide PPase</shortName>
    </alternativeName>
</protein>
<dbReference type="NCBIfam" id="TIGR00172">
    <property type="entry name" value="maf"/>
    <property type="match status" value="1"/>
</dbReference>
<comment type="subcellular location">
    <subcellularLocation>
        <location evidence="3">Cytoplasm</location>
    </subcellularLocation>
</comment>
<dbReference type="GO" id="GO:0047429">
    <property type="term" value="F:nucleoside triphosphate diphosphatase activity"/>
    <property type="evidence" value="ECO:0007669"/>
    <property type="project" value="UniProtKB-EC"/>
</dbReference>
<proteinExistence type="inferred from homology"/>
<comment type="catalytic activity">
    <reaction evidence="3">
        <text>dTTP + H2O = dTMP + diphosphate + H(+)</text>
        <dbReference type="Rhea" id="RHEA:28534"/>
        <dbReference type="ChEBI" id="CHEBI:15377"/>
        <dbReference type="ChEBI" id="CHEBI:15378"/>
        <dbReference type="ChEBI" id="CHEBI:33019"/>
        <dbReference type="ChEBI" id="CHEBI:37568"/>
        <dbReference type="ChEBI" id="CHEBI:63528"/>
        <dbReference type="EC" id="3.6.1.9"/>
    </reaction>
</comment>
<dbReference type="CDD" id="cd00555">
    <property type="entry name" value="Maf"/>
    <property type="match status" value="1"/>
</dbReference>
<keyword evidence="2 3" id="KW-0378">Hydrolase</keyword>
<feature type="site" description="Important for substrate specificity" evidence="3">
    <location>
        <position position="13"/>
    </location>
</feature>
<dbReference type="HAMAP" id="MF_00528">
    <property type="entry name" value="Maf"/>
    <property type="match status" value="1"/>
</dbReference>
<keyword evidence="3" id="KW-0963">Cytoplasm</keyword>
<evidence type="ECO:0000313" key="4">
    <source>
        <dbReference type="EMBL" id="GFR39099.1"/>
    </source>
</evidence>
<dbReference type="Pfam" id="PF02545">
    <property type="entry name" value="Maf"/>
    <property type="match status" value="1"/>
</dbReference>
<organism evidence="4 5">
    <name type="scientific">Insulibacter thermoxylanivorax</name>
    <dbReference type="NCBI Taxonomy" id="2749268"/>
    <lineage>
        <taxon>Bacteria</taxon>
        <taxon>Bacillati</taxon>
        <taxon>Bacillota</taxon>
        <taxon>Bacilli</taxon>
        <taxon>Bacillales</taxon>
        <taxon>Paenibacillaceae</taxon>
        <taxon>Insulibacter</taxon>
    </lineage>
</organism>
<evidence type="ECO:0000256" key="3">
    <source>
        <dbReference type="HAMAP-Rule" id="MF_00528"/>
    </source>
</evidence>
<comment type="function">
    <text evidence="3">Nucleoside triphosphate pyrophosphatase that hydrolyzes dTTP and UTP. May have a dual role in cell division arrest and in preventing the incorporation of modified nucleotides into cellular nucleic acids.</text>
</comment>
<dbReference type="PANTHER" id="PTHR43213">
    <property type="entry name" value="BIFUNCTIONAL DTTP/UTP PYROPHOSPHATASE/METHYLTRANSFERASE PROTEIN-RELATED"/>
    <property type="match status" value="1"/>
</dbReference>
<dbReference type="EMBL" id="BMAQ01000033">
    <property type="protein sequence ID" value="GFR39099.1"/>
    <property type="molecule type" value="Genomic_DNA"/>
</dbReference>
<dbReference type="AlphaFoldDB" id="A0A916QHT4"/>
<feature type="site" description="Important for substrate specificity" evidence="3">
    <location>
        <position position="159"/>
    </location>
</feature>
<evidence type="ECO:0000313" key="5">
    <source>
        <dbReference type="Proteomes" id="UP000654993"/>
    </source>
</evidence>
<dbReference type="PIRSF" id="PIRSF006305">
    <property type="entry name" value="Maf"/>
    <property type="match status" value="1"/>
</dbReference>
<dbReference type="Proteomes" id="UP000654993">
    <property type="component" value="Unassembled WGS sequence"/>
</dbReference>
<dbReference type="InterPro" id="IPR003697">
    <property type="entry name" value="Maf-like"/>
</dbReference>
<keyword evidence="5" id="KW-1185">Reference proteome</keyword>
<dbReference type="GO" id="GO:0005737">
    <property type="term" value="C:cytoplasm"/>
    <property type="evidence" value="ECO:0007669"/>
    <property type="project" value="UniProtKB-SubCell"/>
</dbReference>
<feature type="active site" description="Proton acceptor" evidence="3">
    <location>
        <position position="74"/>
    </location>
</feature>
<name>A0A916QHT4_9BACL</name>
<comment type="caution">
    <text evidence="3">Lacks conserved residue(s) required for the propagation of feature annotation.</text>
</comment>
<comment type="similarity">
    <text evidence="3">Belongs to the Maf family. YhdE subfamily.</text>
</comment>
<dbReference type="Gene3D" id="3.90.950.10">
    <property type="match status" value="1"/>
</dbReference>
<dbReference type="InterPro" id="IPR029001">
    <property type="entry name" value="ITPase-like_fam"/>
</dbReference>
<dbReference type="SUPFAM" id="SSF52972">
    <property type="entry name" value="ITPase-like"/>
    <property type="match status" value="1"/>
</dbReference>
<feature type="site" description="Important for substrate specificity" evidence="3">
    <location>
        <position position="75"/>
    </location>
</feature>
<accession>A0A916QHT4</accession>
<comment type="caution">
    <text evidence="4">The sequence shown here is derived from an EMBL/GenBank/DDBJ whole genome shotgun (WGS) entry which is preliminary data.</text>
</comment>
<sequence>MNYSIVLASSSPRRLELIRTLGIEPLIIPSDVDESVDPMLTPSQVVEELASRKACSVASALPSNGGKMIVIGSDTIVVQDGEILGKPRDEEDARRMLRRLAGRSHHVYSGIACIDAVAGRELRGHRRTVVHMKALNDRQIERYIATGEPMDKAGSYAIQGIGATLISGIEGDYFNVVGLSVSLLSELLLEFGIEIL</sequence>
<dbReference type="EC" id="3.6.1.9" evidence="3"/>
<keyword evidence="3" id="KW-0546">Nucleotide metabolism</keyword>
<evidence type="ECO:0000256" key="2">
    <source>
        <dbReference type="ARBA" id="ARBA00022801"/>
    </source>
</evidence>
<dbReference type="RefSeq" id="WP_200967304.1">
    <property type="nucleotide sequence ID" value="NZ_BMAQ01000033.1"/>
</dbReference>
<comment type="cofactor">
    <cofactor evidence="1 3">
        <name>a divalent metal cation</name>
        <dbReference type="ChEBI" id="CHEBI:60240"/>
    </cofactor>
</comment>
<gene>
    <name evidence="4" type="ORF">PRECH8_23950</name>
</gene>
<dbReference type="GO" id="GO:0009117">
    <property type="term" value="P:nucleotide metabolic process"/>
    <property type="evidence" value="ECO:0007669"/>
    <property type="project" value="UniProtKB-KW"/>
</dbReference>